<dbReference type="AlphaFoldDB" id="A0A371HDK1"/>
<reference evidence="1" key="1">
    <citation type="submission" date="2018-05" db="EMBL/GenBank/DDBJ databases">
        <title>Draft genome of Mucuna pruriens seed.</title>
        <authorList>
            <person name="Nnadi N.E."/>
            <person name="Vos R."/>
            <person name="Hasami M.H."/>
            <person name="Devisetty U.K."/>
            <person name="Aguiy J.C."/>
        </authorList>
    </citation>
    <scope>NUCLEOTIDE SEQUENCE [LARGE SCALE GENOMIC DNA]</scope>
    <source>
        <strain evidence="1">JCA_2017</strain>
    </source>
</reference>
<name>A0A371HDK1_MUCPR</name>
<dbReference type="Proteomes" id="UP000257109">
    <property type="component" value="Unassembled WGS sequence"/>
</dbReference>
<organism evidence="1 2">
    <name type="scientific">Mucuna pruriens</name>
    <name type="common">Velvet bean</name>
    <name type="synonym">Dolichos pruriens</name>
    <dbReference type="NCBI Taxonomy" id="157652"/>
    <lineage>
        <taxon>Eukaryota</taxon>
        <taxon>Viridiplantae</taxon>
        <taxon>Streptophyta</taxon>
        <taxon>Embryophyta</taxon>
        <taxon>Tracheophyta</taxon>
        <taxon>Spermatophyta</taxon>
        <taxon>Magnoliopsida</taxon>
        <taxon>eudicotyledons</taxon>
        <taxon>Gunneridae</taxon>
        <taxon>Pentapetalae</taxon>
        <taxon>rosids</taxon>
        <taxon>fabids</taxon>
        <taxon>Fabales</taxon>
        <taxon>Fabaceae</taxon>
        <taxon>Papilionoideae</taxon>
        <taxon>50 kb inversion clade</taxon>
        <taxon>NPAAA clade</taxon>
        <taxon>indigoferoid/millettioid clade</taxon>
        <taxon>Phaseoleae</taxon>
        <taxon>Mucuna</taxon>
    </lineage>
</organism>
<accession>A0A371HDK1</accession>
<protein>
    <submittedName>
        <fullName evidence="1">Uncharacterized protein</fullName>
    </submittedName>
</protein>
<dbReference type="EMBL" id="QJKJ01002891">
    <property type="protein sequence ID" value="RDY00850.1"/>
    <property type="molecule type" value="Genomic_DNA"/>
</dbReference>
<comment type="caution">
    <text evidence="1">The sequence shown here is derived from an EMBL/GenBank/DDBJ whole genome shotgun (WGS) entry which is preliminary data.</text>
</comment>
<proteinExistence type="predicted"/>
<gene>
    <name evidence="1" type="ORF">CR513_15918</name>
</gene>
<sequence>MTLTDGEEPKCYQESMESEERQKAWQSKLQMLLCPLPRQSLCNSSFHSSSKHIDVSDVLDAKLLELVKVHTDDNGVDMMTKRVPRGKFEACCEIFGLKITST</sequence>
<evidence type="ECO:0000313" key="1">
    <source>
        <dbReference type="EMBL" id="RDY00850.1"/>
    </source>
</evidence>
<dbReference type="OrthoDB" id="999247at2759"/>
<evidence type="ECO:0000313" key="2">
    <source>
        <dbReference type="Proteomes" id="UP000257109"/>
    </source>
</evidence>
<feature type="non-terminal residue" evidence="1">
    <location>
        <position position="1"/>
    </location>
</feature>
<keyword evidence="2" id="KW-1185">Reference proteome</keyword>